<evidence type="ECO:0000313" key="2">
    <source>
        <dbReference type="Proteomes" id="UP000265520"/>
    </source>
</evidence>
<evidence type="ECO:0000313" key="1">
    <source>
        <dbReference type="EMBL" id="MCI50898.1"/>
    </source>
</evidence>
<keyword evidence="2" id="KW-1185">Reference proteome</keyword>
<feature type="non-terminal residue" evidence="1">
    <location>
        <position position="1"/>
    </location>
</feature>
<sequence length="48" mass="5427">RCFFSVSGVTGDVFRHLPIVILHRREDGVVLPKGRRYDSVMIVVDVSV</sequence>
<protein>
    <submittedName>
        <fullName evidence="1">Uncharacterized protein</fullName>
    </submittedName>
</protein>
<accession>A0A392SPT9</accession>
<reference evidence="1 2" key="1">
    <citation type="journal article" date="2018" name="Front. Plant Sci.">
        <title>Red Clover (Trifolium pratense) and Zigzag Clover (T. medium) - A Picture of Genomic Similarities and Differences.</title>
        <authorList>
            <person name="Dluhosova J."/>
            <person name="Istvanek J."/>
            <person name="Nedelnik J."/>
            <person name="Repkova J."/>
        </authorList>
    </citation>
    <scope>NUCLEOTIDE SEQUENCE [LARGE SCALE GENOMIC DNA]</scope>
    <source>
        <strain evidence="2">cv. 10/8</strain>
        <tissue evidence="1">Leaf</tissue>
    </source>
</reference>
<organism evidence="1 2">
    <name type="scientific">Trifolium medium</name>
    <dbReference type="NCBI Taxonomy" id="97028"/>
    <lineage>
        <taxon>Eukaryota</taxon>
        <taxon>Viridiplantae</taxon>
        <taxon>Streptophyta</taxon>
        <taxon>Embryophyta</taxon>
        <taxon>Tracheophyta</taxon>
        <taxon>Spermatophyta</taxon>
        <taxon>Magnoliopsida</taxon>
        <taxon>eudicotyledons</taxon>
        <taxon>Gunneridae</taxon>
        <taxon>Pentapetalae</taxon>
        <taxon>rosids</taxon>
        <taxon>fabids</taxon>
        <taxon>Fabales</taxon>
        <taxon>Fabaceae</taxon>
        <taxon>Papilionoideae</taxon>
        <taxon>50 kb inversion clade</taxon>
        <taxon>NPAAA clade</taxon>
        <taxon>Hologalegina</taxon>
        <taxon>IRL clade</taxon>
        <taxon>Trifolieae</taxon>
        <taxon>Trifolium</taxon>
    </lineage>
</organism>
<dbReference type="AlphaFoldDB" id="A0A392SPT9"/>
<dbReference type="Proteomes" id="UP000265520">
    <property type="component" value="Unassembled WGS sequence"/>
</dbReference>
<dbReference type="EMBL" id="LXQA010423706">
    <property type="protein sequence ID" value="MCI50898.1"/>
    <property type="molecule type" value="Genomic_DNA"/>
</dbReference>
<comment type="caution">
    <text evidence="1">The sequence shown here is derived from an EMBL/GenBank/DDBJ whole genome shotgun (WGS) entry which is preliminary data.</text>
</comment>
<name>A0A392SPT9_9FABA</name>
<proteinExistence type="predicted"/>